<gene>
    <name evidence="1" type="ORF">L195_g004200</name>
</gene>
<accession>A0A2K3NXD7</accession>
<evidence type="ECO:0000313" key="2">
    <source>
        <dbReference type="Proteomes" id="UP000236291"/>
    </source>
</evidence>
<dbReference type="AlphaFoldDB" id="A0A2K3NXD7"/>
<sequence length="145" mass="17039">MFESKIEEGQVYQVSFFSVVPVLISLENQRLPLMMGHTLLSLRHWLSKVAVSFLHTNPRVYISVKHGQLRSSASSKNRFTRSEVKKARSKSFMTVVYQQKDKIEICPKFRVDWSGELENHPMDTCYIQVEIWLCFNYTWMEVTVT</sequence>
<reference evidence="1 2" key="2">
    <citation type="journal article" date="2017" name="Front. Plant Sci.">
        <title>Gene Classification and Mining of Molecular Markers Useful in Red Clover (Trifolium pratense) Breeding.</title>
        <authorList>
            <person name="Istvanek J."/>
            <person name="Dluhosova J."/>
            <person name="Dluhos P."/>
            <person name="Patkova L."/>
            <person name="Nedelnik J."/>
            <person name="Repkova J."/>
        </authorList>
    </citation>
    <scope>NUCLEOTIDE SEQUENCE [LARGE SCALE GENOMIC DNA]</scope>
    <source>
        <strain evidence="2">cv. Tatra</strain>
        <tissue evidence="1">Young leaves</tissue>
    </source>
</reference>
<comment type="caution">
    <text evidence="1">The sequence shown here is derived from an EMBL/GenBank/DDBJ whole genome shotgun (WGS) entry which is preliminary data.</text>
</comment>
<name>A0A2K3NXD7_TRIPR</name>
<organism evidence="1 2">
    <name type="scientific">Trifolium pratense</name>
    <name type="common">Red clover</name>
    <dbReference type="NCBI Taxonomy" id="57577"/>
    <lineage>
        <taxon>Eukaryota</taxon>
        <taxon>Viridiplantae</taxon>
        <taxon>Streptophyta</taxon>
        <taxon>Embryophyta</taxon>
        <taxon>Tracheophyta</taxon>
        <taxon>Spermatophyta</taxon>
        <taxon>Magnoliopsida</taxon>
        <taxon>eudicotyledons</taxon>
        <taxon>Gunneridae</taxon>
        <taxon>Pentapetalae</taxon>
        <taxon>rosids</taxon>
        <taxon>fabids</taxon>
        <taxon>Fabales</taxon>
        <taxon>Fabaceae</taxon>
        <taxon>Papilionoideae</taxon>
        <taxon>50 kb inversion clade</taxon>
        <taxon>NPAAA clade</taxon>
        <taxon>Hologalegina</taxon>
        <taxon>IRL clade</taxon>
        <taxon>Trifolieae</taxon>
        <taxon>Trifolium</taxon>
    </lineage>
</organism>
<dbReference type="Proteomes" id="UP000236291">
    <property type="component" value="Unassembled WGS sequence"/>
</dbReference>
<reference evidence="1 2" key="1">
    <citation type="journal article" date="2014" name="Am. J. Bot.">
        <title>Genome assembly and annotation for red clover (Trifolium pratense; Fabaceae).</title>
        <authorList>
            <person name="Istvanek J."/>
            <person name="Jaros M."/>
            <person name="Krenek A."/>
            <person name="Repkova J."/>
        </authorList>
    </citation>
    <scope>NUCLEOTIDE SEQUENCE [LARGE SCALE GENOMIC DNA]</scope>
    <source>
        <strain evidence="2">cv. Tatra</strain>
        <tissue evidence="1">Young leaves</tissue>
    </source>
</reference>
<evidence type="ECO:0000313" key="1">
    <source>
        <dbReference type="EMBL" id="PNY07698.1"/>
    </source>
</evidence>
<proteinExistence type="predicted"/>
<dbReference type="EMBL" id="ASHM01002041">
    <property type="protein sequence ID" value="PNY07698.1"/>
    <property type="molecule type" value="Genomic_DNA"/>
</dbReference>
<protein>
    <submittedName>
        <fullName evidence="1">Uncharacterized protein</fullName>
    </submittedName>
</protein>